<evidence type="ECO:0000313" key="2">
    <source>
        <dbReference type="EMBL" id="SVB91939.1"/>
    </source>
</evidence>
<name>A0A382HXY1_9ZZZZ</name>
<feature type="region of interest" description="Disordered" evidence="1">
    <location>
        <begin position="1"/>
        <end position="26"/>
    </location>
</feature>
<evidence type="ECO:0000256" key="1">
    <source>
        <dbReference type="SAM" id="MobiDB-lite"/>
    </source>
</evidence>
<protein>
    <submittedName>
        <fullName evidence="2">Uncharacterized protein</fullName>
    </submittedName>
</protein>
<proteinExistence type="predicted"/>
<dbReference type="EMBL" id="UINC01063861">
    <property type="protein sequence ID" value="SVB91939.1"/>
    <property type="molecule type" value="Genomic_DNA"/>
</dbReference>
<sequence length="26" mass="2775">MRIEAVPAPAGGLEDEENPALCMSHH</sequence>
<dbReference type="AlphaFoldDB" id="A0A382HXY1"/>
<organism evidence="2">
    <name type="scientific">marine metagenome</name>
    <dbReference type="NCBI Taxonomy" id="408172"/>
    <lineage>
        <taxon>unclassified sequences</taxon>
        <taxon>metagenomes</taxon>
        <taxon>ecological metagenomes</taxon>
    </lineage>
</organism>
<reference evidence="2" key="1">
    <citation type="submission" date="2018-05" db="EMBL/GenBank/DDBJ databases">
        <authorList>
            <person name="Lanie J.A."/>
            <person name="Ng W.-L."/>
            <person name="Kazmierczak K.M."/>
            <person name="Andrzejewski T.M."/>
            <person name="Davidsen T.M."/>
            <person name="Wayne K.J."/>
            <person name="Tettelin H."/>
            <person name="Glass J.I."/>
            <person name="Rusch D."/>
            <person name="Podicherti R."/>
            <person name="Tsui H.-C.T."/>
            <person name="Winkler M.E."/>
        </authorList>
    </citation>
    <scope>NUCLEOTIDE SEQUENCE</scope>
</reference>
<feature type="non-terminal residue" evidence="2">
    <location>
        <position position="26"/>
    </location>
</feature>
<gene>
    <name evidence="2" type="ORF">METZ01_LOCUS244793</name>
</gene>
<accession>A0A382HXY1</accession>